<organism evidence="5 6">
    <name type="scientific">Batillaria attramentaria</name>
    <dbReference type="NCBI Taxonomy" id="370345"/>
    <lineage>
        <taxon>Eukaryota</taxon>
        <taxon>Metazoa</taxon>
        <taxon>Spiralia</taxon>
        <taxon>Lophotrochozoa</taxon>
        <taxon>Mollusca</taxon>
        <taxon>Gastropoda</taxon>
        <taxon>Caenogastropoda</taxon>
        <taxon>Sorbeoconcha</taxon>
        <taxon>Cerithioidea</taxon>
        <taxon>Batillariidae</taxon>
        <taxon>Batillaria</taxon>
    </lineage>
</organism>
<dbReference type="PANTHER" id="PTHR24171">
    <property type="entry name" value="ANKYRIN REPEAT DOMAIN-CONTAINING PROTEIN 39-RELATED"/>
    <property type="match status" value="1"/>
</dbReference>
<comment type="caution">
    <text evidence="5">The sequence shown here is derived from an EMBL/GenBank/DDBJ whole genome shotgun (WGS) entry which is preliminary data.</text>
</comment>
<name>A0ABD0LIQ8_9CAEN</name>
<feature type="region of interest" description="Disordered" evidence="4">
    <location>
        <begin position="326"/>
        <end position="391"/>
    </location>
</feature>
<evidence type="ECO:0000256" key="3">
    <source>
        <dbReference type="PROSITE-ProRule" id="PRU00023"/>
    </source>
</evidence>
<dbReference type="PROSITE" id="PS50297">
    <property type="entry name" value="ANK_REP_REGION"/>
    <property type="match status" value="1"/>
</dbReference>
<reference evidence="5 6" key="1">
    <citation type="journal article" date="2023" name="Sci. Data">
        <title>Genome assembly of the Korean intertidal mud-creeper Batillaria attramentaria.</title>
        <authorList>
            <person name="Patra A.K."/>
            <person name="Ho P.T."/>
            <person name="Jun S."/>
            <person name="Lee S.J."/>
            <person name="Kim Y."/>
            <person name="Won Y.J."/>
        </authorList>
    </citation>
    <scope>NUCLEOTIDE SEQUENCE [LARGE SCALE GENOMIC DNA]</scope>
    <source>
        <strain evidence="5">Wonlab-2016</strain>
    </source>
</reference>
<dbReference type="AlphaFoldDB" id="A0ABD0LIQ8"/>
<dbReference type="Proteomes" id="UP001519460">
    <property type="component" value="Unassembled WGS sequence"/>
</dbReference>
<dbReference type="PROSITE" id="PS50088">
    <property type="entry name" value="ANK_REPEAT"/>
    <property type="match status" value="1"/>
</dbReference>
<evidence type="ECO:0000256" key="2">
    <source>
        <dbReference type="ARBA" id="ARBA00023043"/>
    </source>
</evidence>
<dbReference type="Gene3D" id="1.25.40.20">
    <property type="entry name" value="Ankyrin repeat-containing domain"/>
    <property type="match status" value="1"/>
</dbReference>
<evidence type="ECO:0000256" key="1">
    <source>
        <dbReference type="ARBA" id="ARBA00022737"/>
    </source>
</evidence>
<feature type="compositionally biased region" description="Low complexity" evidence="4">
    <location>
        <begin position="357"/>
        <end position="374"/>
    </location>
</feature>
<keyword evidence="2 3" id="KW-0040">ANK repeat</keyword>
<keyword evidence="6" id="KW-1185">Reference proteome</keyword>
<dbReference type="Pfam" id="PF12796">
    <property type="entry name" value="Ank_2"/>
    <property type="match status" value="1"/>
</dbReference>
<gene>
    <name evidence="5" type="ORF">BaRGS_00009520</name>
</gene>
<dbReference type="InterPro" id="IPR002110">
    <property type="entry name" value="Ankyrin_rpt"/>
</dbReference>
<dbReference type="InterPro" id="IPR036770">
    <property type="entry name" value="Ankyrin_rpt-contain_sf"/>
</dbReference>
<keyword evidence="1" id="KW-0677">Repeat</keyword>
<evidence type="ECO:0000313" key="6">
    <source>
        <dbReference type="Proteomes" id="UP001519460"/>
    </source>
</evidence>
<feature type="region of interest" description="Disordered" evidence="4">
    <location>
        <begin position="196"/>
        <end position="256"/>
    </location>
</feature>
<dbReference type="SUPFAM" id="SSF48403">
    <property type="entry name" value="Ankyrin repeat"/>
    <property type="match status" value="1"/>
</dbReference>
<protein>
    <recommendedName>
        <fullName evidence="7">Ankyrin repeat protein</fullName>
    </recommendedName>
</protein>
<evidence type="ECO:0000256" key="4">
    <source>
        <dbReference type="SAM" id="MobiDB-lite"/>
    </source>
</evidence>
<dbReference type="EMBL" id="JACVVK020000045">
    <property type="protein sequence ID" value="KAK7499260.1"/>
    <property type="molecule type" value="Genomic_DNA"/>
</dbReference>
<proteinExistence type="predicted"/>
<sequence length="391" mass="42866">MEAGSDERNIFIAISSGKVNRLHSILANIEDLNVRDTSLRTPLIHAVFISNDDIRTHIVRLLLRHGCDVNAQDGVGRTALMYACMERDKMDVVRLLAKCRRCDPNVQDDDGNTALIHSVESGNASSIRILTNHTNMKSRLKVNMANRAGLTALEMAVKLGLPDCCRILMKDGGADSTRIKNRELLLDLINEDRTRTPFDVSASPAPRADDSDFQLPSPRSQAGSFSHRPGSESFRARSDTGAKPGSDVPGRAGNRSVLSLRKDISCEVPSSQRPVSREWSNVGVNMNSPFLEMVRQDSSLYVPNSRTTFRRAIISSKDSMAARRVSGEGQWMNRQSASRRPLTPIASRGSDESRSISPVGGLPLPSRLPSIPSGKRLYSLMSPCETPTESA</sequence>
<accession>A0ABD0LIQ8</accession>
<dbReference type="SMART" id="SM00248">
    <property type="entry name" value="ANK"/>
    <property type="match status" value="4"/>
</dbReference>
<evidence type="ECO:0008006" key="7">
    <source>
        <dbReference type="Google" id="ProtNLM"/>
    </source>
</evidence>
<evidence type="ECO:0000313" key="5">
    <source>
        <dbReference type="EMBL" id="KAK7499260.1"/>
    </source>
</evidence>
<feature type="repeat" description="ANK" evidence="3">
    <location>
        <begin position="38"/>
        <end position="74"/>
    </location>
</feature>
<dbReference type="PANTHER" id="PTHR24171:SF8">
    <property type="entry name" value="BRCA1-ASSOCIATED RING DOMAIN PROTEIN 1"/>
    <property type="match status" value="1"/>
</dbReference>